<dbReference type="Proteomes" id="UP000799536">
    <property type="component" value="Unassembled WGS sequence"/>
</dbReference>
<accession>A0A9P4JD91</accession>
<dbReference type="SUPFAM" id="SSF48403">
    <property type="entry name" value="Ankyrin repeat"/>
    <property type="match status" value="1"/>
</dbReference>
<name>A0A9P4JD91_9PLEO</name>
<reference evidence="1" key="1">
    <citation type="journal article" date="2020" name="Stud. Mycol.">
        <title>101 Dothideomycetes genomes: a test case for predicting lifestyles and emergence of pathogens.</title>
        <authorList>
            <person name="Haridas S."/>
            <person name="Albert R."/>
            <person name="Binder M."/>
            <person name="Bloem J."/>
            <person name="Labutti K."/>
            <person name="Salamov A."/>
            <person name="Andreopoulos B."/>
            <person name="Baker S."/>
            <person name="Barry K."/>
            <person name="Bills G."/>
            <person name="Bluhm B."/>
            <person name="Cannon C."/>
            <person name="Castanera R."/>
            <person name="Culley D."/>
            <person name="Daum C."/>
            <person name="Ezra D."/>
            <person name="Gonzalez J."/>
            <person name="Henrissat B."/>
            <person name="Kuo A."/>
            <person name="Liang C."/>
            <person name="Lipzen A."/>
            <person name="Lutzoni F."/>
            <person name="Magnuson J."/>
            <person name="Mondo S."/>
            <person name="Nolan M."/>
            <person name="Ohm R."/>
            <person name="Pangilinan J."/>
            <person name="Park H.-J."/>
            <person name="Ramirez L."/>
            <person name="Alfaro M."/>
            <person name="Sun H."/>
            <person name="Tritt A."/>
            <person name="Yoshinaga Y."/>
            <person name="Zwiers L.-H."/>
            <person name="Turgeon B."/>
            <person name="Goodwin S."/>
            <person name="Spatafora J."/>
            <person name="Crous P."/>
            <person name="Grigoriev I."/>
        </authorList>
    </citation>
    <scope>NUCLEOTIDE SEQUENCE</scope>
    <source>
        <strain evidence="1">ATCC 74209</strain>
    </source>
</reference>
<comment type="caution">
    <text evidence="1">The sequence shown here is derived from an EMBL/GenBank/DDBJ whole genome shotgun (WGS) entry which is preliminary data.</text>
</comment>
<dbReference type="AlphaFoldDB" id="A0A9P4JD91"/>
<proteinExistence type="predicted"/>
<dbReference type="OrthoDB" id="3695171at2759"/>
<keyword evidence="2" id="KW-1185">Reference proteome</keyword>
<sequence>MVEVVGTAAAILQFVDVAVRLSSGLHHLCSEVRNVPRRFHRLQVDLRQQIDVAQHIKTHYLPTFSTTVASSTFDAPLLEYISLADELCNTIDKLLANRSDGLLQRGWVGICSMRKKDEVIQICDRLEHMKITLSMWLSAANLKLSSAVTTTTDLINFNVEETLALAKTANDSASKAAAGAEQLGPQLEQMSRILTDSSERTLQIIRDIQQLKAQSAEILEGGGARAPTSFLANHRSTQILSNTTESSFLISGSSVIDISQVRNAGCSRCTCRTVNSTHLWQLLSFLQFKQTFRNQHLSFCPEYTNSDQSFEFEMQLVPPSYLSSYTINLGMQVRNWRTTKPFSISPIMIGTSRLVDRKLSPAFRAIMDTKEELWEAGLHHICIPKLQNTLQNLFNQQKASALDTDTNGRTLLNEVLWIYIGLGFRRSQQPGDEYVHLIQFLLDKGADPNIISSSASMEASDRFGDRGGTTFDQFAAILATKYYERWYGGRNKLRNLTIFKRLDAAGSEFSKPLNTLSSIHPTYFCESFAAEVEEFTKFEDQIDLCKLGVFVPLILQKSERQFRQAVNKARLSDLNRCSSINGLAPIHFAVLWPTGLKILIDKGANINPKDKRGRRPIYLAVVQGVAESVKHLIDADCAVYSPGNDDSLLQHALKLESPRREHILDLLSAALIDRHTRLIEMARELLPDSVFLQLNISEGQINERYAPRISEVLISHGINIPEALELDAENSVYAFSDMHGCIRMTPGIANVFWNAGFKAVDEPDDFGCTPFLQSWFCANFEMVHWFAEKGVSLSSRHRDAPLTALHLYAERINYPGGFFSFDIDSVPTDEYYMARIQENLGIPYDGCTCLCSPNGCTPIKKLSRNVSRKNLFRKFLQNVNPEKALLQQYIREFTRCLLFDFLGGKHSCCTLGQHCNIETRHEYSTPRIIQDKPQKILDEYHKKLREHRSYCVDGIPTPSRQETSLITEDAELLKTALDGLMEHYDEMPRPDTMLPEEQPFQYINWIIAEGCFVGDVEFECTHKGI</sequence>
<evidence type="ECO:0000313" key="1">
    <source>
        <dbReference type="EMBL" id="KAF2197110.1"/>
    </source>
</evidence>
<evidence type="ECO:0000313" key="2">
    <source>
        <dbReference type="Proteomes" id="UP000799536"/>
    </source>
</evidence>
<dbReference type="InterPro" id="IPR036770">
    <property type="entry name" value="Ankyrin_rpt-contain_sf"/>
</dbReference>
<dbReference type="Gene3D" id="1.25.40.20">
    <property type="entry name" value="Ankyrin repeat-containing domain"/>
    <property type="match status" value="1"/>
</dbReference>
<dbReference type="EMBL" id="ML994277">
    <property type="protein sequence ID" value="KAF2197110.1"/>
    <property type="molecule type" value="Genomic_DNA"/>
</dbReference>
<organism evidence="1 2">
    <name type="scientific">Delitschia confertaspora ATCC 74209</name>
    <dbReference type="NCBI Taxonomy" id="1513339"/>
    <lineage>
        <taxon>Eukaryota</taxon>
        <taxon>Fungi</taxon>
        <taxon>Dikarya</taxon>
        <taxon>Ascomycota</taxon>
        <taxon>Pezizomycotina</taxon>
        <taxon>Dothideomycetes</taxon>
        <taxon>Pleosporomycetidae</taxon>
        <taxon>Pleosporales</taxon>
        <taxon>Delitschiaceae</taxon>
        <taxon>Delitschia</taxon>
    </lineage>
</organism>
<dbReference type="SMART" id="SM00248">
    <property type="entry name" value="ANK"/>
    <property type="match status" value="4"/>
</dbReference>
<dbReference type="InterPro" id="IPR002110">
    <property type="entry name" value="Ankyrin_rpt"/>
</dbReference>
<protein>
    <recommendedName>
        <fullName evidence="3">Ankyrin repeat protein</fullName>
    </recommendedName>
</protein>
<evidence type="ECO:0008006" key="3">
    <source>
        <dbReference type="Google" id="ProtNLM"/>
    </source>
</evidence>
<gene>
    <name evidence="1" type="ORF">GQ43DRAFT_223224</name>
</gene>